<organism evidence="8 9">
    <name type="scientific">Aspergillus ellipticus CBS 707.79</name>
    <dbReference type="NCBI Taxonomy" id="1448320"/>
    <lineage>
        <taxon>Eukaryota</taxon>
        <taxon>Fungi</taxon>
        <taxon>Dikarya</taxon>
        <taxon>Ascomycota</taxon>
        <taxon>Pezizomycotina</taxon>
        <taxon>Eurotiomycetes</taxon>
        <taxon>Eurotiomycetidae</taxon>
        <taxon>Eurotiales</taxon>
        <taxon>Aspergillaceae</taxon>
        <taxon>Aspergillus</taxon>
        <taxon>Aspergillus subgen. Circumdati</taxon>
    </lineage>
</organism>
<feature type="region of interest" description="Disordered" evidence="6">
    <location>
        <begin position="696"/>
        <end position="724"/>
    </location>
</feature>
<dbReference type="GO" id="GO:0008270">
    <property type="term" value="F:zinc ion binding"/>
    <property type="evidence" value="ECO:0007669"/>
    <property type="project" value="InterPro"/>
</dbReference>
<dbReference type="AlphaFoldDB" id="A0A319D0N2"/>
<feature type="compositionally biased region" description="Low complexity" evidence="6">
    <location>
        <begin position="196"/>
        <end position="216"/>
    </location>
</feature>
<dbReference type="GO" id="GO:0009893">
    <property type="term" value="P:positive regulation of metabolic process"/>
    <property type="evidence" value="ECO:0007669"/>
    <property type="project" value="UniProtKB-ARBA"/>
</dbReference>
<dbReference type="Gene3D" id="4.10.240.10">
    <property type="entry name" value="Zn(2)-C6 fungal-type DNA-binding domain"/>
    <property type="match status" value="1"/>
</dbReference>
<keyword evidence="5" id="KW-0539">Nucleus</keyword>
<dbReference type="PROSITE" id="PS50048">
    <property type="entry name" value="ZN2_CY6_FUNGAL_2"/>
    <property type="match status" value="1"/>
</dbReference>
<dbReference type="PANTHER" id="PTHR37534">
    <property type="entry name" value="TRANSCRIPTIONAL ACTIVATOR PROTEIN UGA3"/>
    <property type="match status" value="1"/>
</dbReference>
<sequence length="740" mass="81145">MPRAEPSYEEPSSGSSTPVEDGPRNTAPAKASNARGPAERRAPAGGNRRSRSGCFTCRGRRKKCDEIRPTCTACSKLGLKCDYKTPHWWATPDLRRKQMGRIKSRIRQTKVMDKDNSLQEYIEGIKALSQKTPEVSDYNFDSMLGEGYNPFAGPSGPLSPISPFDVNVTTQSQSFVLPPQNDFPSSFLASQTSVTSSLPDPSSSSALALPGPSNSSVDLSGPSYALPSSSFDPAVSSTFGLSSGPSAGLAPVQNPPALGLMNPPLPPLSVPAPGQMAHPRMPVTSWVPNGANQAQPYTPVSPGFGYPNRSLSAYLQALIPLEETDRPLLDHFIDHVVRVVLPIPDIYPGNQVHMREIVSSMQNNRSYLHCCLSISAIHLKSSMGLEDQMDHDIMQHRYTAIGYLSSAVRSGGGKVNVLNGTLALIFYHCAVCTKEEYLPDIPWSQHFSAVVNLVKKLNCMPSPFNVSMIAWIDIFGATMTGKTPEFAHTYRTKHLRGIGSGLERLMGCDDRIMYLISEIACLEALKIEGRIDELALSGHISAMNSQLMWTEPDDPKFETIYEPNGKVNPDHLIKILSAIFRIGARIYLYSIIPTFSCHDGSIMNLVGSMADTLSFLPMGPSGFDRCLVWPLFMAGVHSVPSSHFRRVLTERIAALGYLGDFGSFGQMYRALKEVWRSLEGPLITISSDADAQKGAFNPPPLEKIAQAPASQASEGQQPPRNDTCHWREVMRRKNWEWLLM</sequence>
<dbReference type="EMBL" id="KZ825966">
    <property type="protein sequence ID" value="PYH90844.1"/>
    <property type="molecule type" value="Genomic_DNA"/>
</dbReference>
<protein>
    <recommendedName>
        <fullName evidence="7">Zn(2)-C6 fungal-type domain-containing protein</fullName>
    </recommendedName>
</protein>
<dbReference type="InterPro" id="IPR036864">
    <property type="entry name" value="Zn2-C6_fun-type_DNA-bd_sf"/>
</dbReference>
<dbReference type="GO" id="GO:0003677">
    <property type="term" value="F:DNA binding"/>
    <property type="evidence" value="ECO:0007669"/>
    <property type="project" value="UniProtKB-KW"/>
</dbReference>
<feature type="domain" description="Zn(2)-C6 fungal-type" evidence="7">
    <location>
        <begin position="53"/>
        <end position="83"/>
    </location>
</feature>
<dbReference type="VEuPathDB" id="FungiDB:BO71DRAFT_66275"/>
<evidence type="ECO:0000313" key="9">
    <source>
        <dbReference type="Proteomes" id="UP000247810"/>
    </source>
</evidence>
<dbReference type="GO" id="GO:0000981">
    <property type="term" value="F:DNA-binding transcription factor activity, RNA polymerase II-specific"/>
    <property type="evidence" value="ECO:0007669"/>
    <property type="project" value="InterPro"/>
</dbReference>
<dbReference type="Proteomes" id="UP000247810">
    <property type="component" value="Unassembled WGS sequence"/>
</dbReference>
<dbReference type="STRING" id="1448320.A0A319D0N2"/>
<feature type="compositionally biased region" description="Low complexity" evidence="6">
    <location>
        <begin position="9"/>
        <end position="18"/>
    </location>
</feature>
<keyword evidence="3" id="KW-0238">DNA-binding</keyword>
<accession>A0A319D0N2</accession>
<gene>
    <name evidence="8" type="ORF">BO71DRAFT_66275</name>
</gene>
<proteinExistence type="predicted"/>
<dbReference type="PANTHER" id="PTHR37534:SF12">
    <property type="entry name" value="ZN(2)-C6 FUNGAL-TYPE DOMAIN-CONTAINING PROTEIN"/>
    <property type="match status" value="1"/>
</dbReference>
<dbReference type="Pfam" id="PF00172">
    <property type="entry name" value="Zn_clus"/>
    <property type="match status" value="1"/>
</dbReference>
<dbReference type="Pfam" id="PF11951">
    <property type="entry name" value="Fungal_trans_2"/>
    <property type="match status" value="1"/>
</dbReference>
<keyword evidence="4" id="KW-0804">Transcription</keyword>
<dbReference type="SUPFAM" id="SSF57701">
    <property type="entry name" value="Zn2/Cys6 DNA-binding domain"/>
    <property type="match status" value="1"/>
</dbReference>
<dbReference type="GO" id="GO:0005634">
    <property type="term" value="C:nucleus"/>
    <property type="evidence" value="ECO:0007669"/>
    <property type="project" value="UniProtKB-SubCell"/>
</dbReference>
<evidence type="ECO:0000256" key="6">
    <source>
        <dbReference type="SAM" id="MobiDB-lite"/>
    </source>
</evidence>
<keyword evidence="9" id="KW-1185">Reference proteome</keyword>
<feature type="region of interest" description="Disordered" evidence="6">
    <location>
        <begin position="1"/>
        <end position="52"/>
    </location>
</feature>
<dbReference type="OrthoDB" id="5294180at2759"/>
<evidence type="ECO:0000256" key="1">
    <source>
        <dbReference type="ARBA" id="ARBA00004123"/>
    </source>
</evidence>
<evidence type="ECO:0000256" key="5">
    <source>
        <dbReference type="ARBA" id="ARBA00023242"/>
    </source>
</evidence>
<dbReference type="SMART" id="SM00066">
    <property type="entry name" value="GAL4"/>
    <property type="match status" value="1"/>
</dbReference>
<feature type="region of interest" description="Disordered" evidence="6">
    <location>
        <begin position="192"/>
        <end position="220"/>
    </location>
</feature>
<evidence type="ECO:0000256" key="3">
    <source>
        <dbReference type="ARBA" id="ARBA00023125"/>
    </source>
</evidence>
<dbReference type="CDD" id="cd00067">
    <property type="entry name" value="GAL4"/>
    <property type="match status" value="1"/>
</dbReference>
<evidence type="ECO:0000313" key="8">
    <source>
        <dbReference type="EMBL" id="PYH90844.1"/>
    </source>
</evidence>
<dbReference type="PROSITE" id="PS00463">
    <property type="entry name" value="ZN2_CY6_FUNGAL_1"/>
    <property type="match status" value="1"/>
</dbReference>
<dbReference type="InterPro" id="IPR001138">
    <property type="entry name" value="Zn2Cys6_DnaBD"/>
</dbReference>
<comment type="subcellular location">
    <subcellularLocation>
        <location evidence="1">Nucleus</location>
    </subcellularLocation>
</comment>
<evidence type="ECO:0000259" key="7">
    <source>
        <dbReference type="PROSITE" id="PS50048"/>
    </source>
</evidence>
<evidence type="ECO:0000256" key="2">
    <source>
        <dbReference type="ARBA" id="ARBA00023015"/>
    </source>
</evidence>
<dbReference type="InterPro" id="IPR021858">
    <property type="entry name" value="Fun_TF"/>
</dbReference>
<evidence type="ECO:0000256" key="4">
    <source>
        <dbReference type="ARBA" id="ARBA00023163"/>
    </source>
</evidence>
<reference evidence="8 9" key="1">
    <citation type="submission" date="2018-02" db="EMBL/GenBank/DDBJ databases">
        <title>The genomes of Aspergillus section Nigri reveals drivers in fungal speciation.</title>
        <authorList>
            <consortium name="DOE Joint Genome Institute"/>
            <person name="Vesth T.C."/>
            <person name="Nybo J."/>
            <person name="Theobald S."/>
            <person name="Brandl J."/>
            <person name="Frisvad J.C."/>
            <person name="Nielsen K.F."/>
            <person name="Lyhne E.K."/>
            <person name="Kogle M.E."/>
            <person name="Kuo A."/>
            <person name="Riley R."/>
            <person name="Clum A."/>
            <person name="Nolan M."/>
            <person name="Lipzen A."/>
            <person name="Salamov A."/>
            <person name="Henrissat B."/>
            <person name="Wiebenga A."/>
            <person name="De vries R.P."/>
            <person name="Grigoriev I.V."/>
            <person name="Mortensen U.H."/>
            <person name="Andersen M.R."/>
            <person name="Baker S.E."/>
        </authorList>
    </citation>
    <scope>NUCLEOTIDE SEQUENCE [LARGE SCALE GENOMIC DNA]</scope>
    <source>
        <strain evidence="8 9">CBS 707.79</strain>
    </source>
</reference>
<keyword evidence="2" id="KW-0805">Transcription regulation</keyword>
<name>A0A319D0N2_9EURO</name>
<feature type="compositionally biased region" description="Polar residues" evidence="6">
    <location>
        <begin position="708"/>
        <end position="720"/>
    </location>
</feature>